<name>A0A4P8MVA1_9CAUD</name>
<gene>
    <name evidence="1" type="ORF">Barba1A_gp100</name>
</gene>
<dbReference type="EMBL" id="MK719701">
    <property type="protein sequence ID" value="QCQ57951.1"/>
    <property type="molecule type" value="Genomic_DNA"/>
</dbReference>
<evidence type="ECO:0000313" key="1">
    <source>
        <dbReference type="EMBL" id="QCQ57951.1"/>
    </source>
</evidence>
<evidence type="ECO:0000313" key="2">
    <source>
        <dbReference type="Proteomes" id="UP000304214"/>
    </source>
</evidence>
<dbReference type="Proteomes" id="UP000304214">
    <property type="component" value="Segment"/>
</dbReference>
<sequence>MAYTDNPLDPTDRIRLTIGDVDPEFPLISDQWYGYYLSLEYTENAVAIEIAKKILAQYANDASRQREGMVEIYGKERFDAYLAWLKDIVNNGLTSAPMPYAGGQSVADMLENDQNLDNVRPWRRYNYEDFF</sequence>
<proteinExistence type="predicted"/>
<reference evidence="1 2" key="1">
    <citation type="submission" date="2019-03" db="EMBL/GenBank/DDBJ databases">
        <title>Genomic and seasonal variations among aquatic phages infecting the Baltic Sea Gammaproteobacteria Rheinheimera sp. bal341.</title>
        <authorList>
            <person name="Nilsson E."/>
            <person name="Li K."/>
            <person name="Fridlund J."/>
            <person name="Sulcius S."/>
            <person name="Bunse C."/>
            <person name="Karlsson C.M.G."/>
            <person name="Lindh M."/>
            <person name="Lundin D."/>
            <person name="Pinhassi J."/>
            <person name="Holmfeldt K."/>
        </authorList>
    </citation>
    <scope>NUCLEOTIDE SEQUENCE [LARGE SCALE GENOMIC DNA]</scope>
</reference>
<organism evidence="1 2">
    <name type="scientific">Rheinheimera phage vB_RspM_Barba1A</name>
    <dbReference type="NCBI Taxonomy" id="2565659"/>
    <lineage>
        <taxon>Viruses</taxon>
        <taxon>Duplodnaviria</taxon>
        <taxon>Heunggongvirae</taxon>
        <taxon>Uroviricota</taxon>
        <taxon>Caudoviricetes</taxon>
        <taxon>Barbavirus</taxon>
        <taxon>Barbavirus barba18A</taxon>
    </lineage>
</organism>
<protein>
    <submittedName>
        <fullName evidence="1">Uncharacterized protein</fullName>
    </submittedName>
</protein>
<accession>A0A4P8MVA1</accession>